<dbReference type="InterPro" id="IPR032466">
    <property type="entry name" value="Metal_Hydrolase"/>
</dbReference>
<keyword evidence="3 4" id="KW-0378">Hydrolase</keyword>
<name>A0ABU2WJR6_9GAMM</name>
<dbReference type="CDD" id="cd01310">
    <property type="entry name" value="TatD_DNAse"/>
    <property type="match status" value="1"/>
</dbReference>
<dbReference type="GO" id="GO:0016787">
    <property type="term" value="F:hydrolase activity"/>
    <property type="evidence" value="ECO:0007669"/>
    <property type="project" value="UniProtKB-KW"/>
</dbReference>
<dbReference type="Gene3D" id="3.20.20.140">
    <property type="entry name" value="Metal-dependent hydrolases"/>
    <property type="match status" value="1"/>
</dbReference>
<keyword evidence="5" id="KW-1185">Reference proteome</keyword>
<gene>
    <name evidence="4" type="ORF">RM530_09270</name>
</gene>
<dbReference type="PANTHER" id="PTHR10060:SF15">
    <property type="entry name" value="DEOXYRIBONUCLEASE TATDN1"/>
    <property type="match status" value="1"/>
</dbReference>
<comment type="caution">
    <text evidence="4">The sequence shown here is derived from an EMBL/GenBank/DDBJ whole genome shotgun (WGS) entry which is preliminary data.</text>
</comment>
<evidence type="ECO:0000256" key="2">
    <source>
        <dbReference type="ARBA" id="ARBA00022723"/>
    </source>
</evidence>
<sequence>MPTEHDAPVGLIDIGANLSHESFKADLDAVLERAWAAGLEAIIVTGSDRDSATHAVELARRHPGRLYATAGLHPHHAEHWNSDLRSHFQTLAQDPGCVALGECGLDYFRDLAPRPAQRQAFSEQLRLAVDCAMPVFLHQRDAHADFLAILREFRPQLKAACVHCFTDSVEALDDYLALDCHIGITGWISDERRGAHLLESVPRIADDRLMIETDAPYLMPRNLPREVRKQAGRRNEPAFLPAVLAAVAEARQQTASQLAGLTRDNARAFFALDAV</sequence>
<dbReference type="Pfam" id="PF01026">
    <property type="entry name" value="TatD_DNase"/>
    <property type="match status" value="1"/>
</dbReference>
<accession>A0ABU2WJR6</accession>
<organism evidence="4 5">
    <name type="scientific">Banduia mediterranea</name>
    <dbReference type="NCBI Taxonomy" id="3075609"/>
    <lineage>
        <taxon>Bacteria</taxon>
        <taxon>Pseudomonadati</taxon>
        <taxon>Pseudomonadota</taxon>
        <taxon>Gammaproteobacteria</taxon>
        <taxon>Nevskiales</taxon>
        <taxon>Algiphilaceae</taxon>
        <taxon>Banduia</taxon>
    </lineage>
</organism>
<keyword evidence="2" id="KW-0479">Metal-binding</keyword>
<evidence type="ECO:0000313" key="5">
    <source>
        <dbReference type="Proteomes" id="UP001254608"/>
    </source>
</evidence>
<dbReference type="EMBL" id="JAVRIC010000011">
    <property type="protein sequence ID" value="MDT0497551.1"/>
    <property type="molecule type" value="Genomic_DNA"/>
</dbReference>
<evidence type="ECO:0000256" key="3">
    <source>
        <dbReference type="ARBA" id="ARBA00022801"/>
    </source>
</evidence>
<keyword evidence="1" id="KW-0540">Nuclease</keyword>
<reference evidence="4 5" key="1">
    <citation type="submission" date="2023-09" db="EMBL/GenBank/DDBJ databases">
        <authorList>
            <person name="Rey-Velasco X."/>
        </authorList>
    </citation>
    <scope>NUCLEOTIDE SEQUENCE [LARGE SCALE GENOMIC DNA]</scope>
    <source>
        <strain evidence="4 5">W345</strain>
    </source>
</reference>
<protein>
    <submittedName>
        <fullName evidence="4">TatD family hydrolase</fullName>
    </submittedName>
</protein>
<dbReference type="Proteomes" id="UP001254608">
    <property type="component" value="Unassembled WGS sequence"/>
</dbReference>
<dbReference type="InterPro" id="IPR050891">
    <property type="entry name" value="TatD-type_Hydrolase"/>
</dbReference>
<dbReference type="SUPFAM" id="SSF51556">
    <property type="entry name" value="Metallo-dependent hydrolases"/>
    <property type="match status" value="1"/>
</dbReference>
<dbReference type="PANTHER" id="PTHR10060">
    <property type="entry name" value="TATD FAMILY DEOXYRIBONUCLEASE"/>
    <property type="match status" value="1"/>
</dbReference>
<dbReference type="InterPro" id="IPR001130">
    <property type="entry name" value="TatD-like"/>
</dbReference>
<proteinExistence type="predicted"/>
<evidence type="ECO:0000256" key="1">
    <source>
        <dbReference type="ARBA" id="ARBA00022722"/>
    </source>
</evidence>
<dbReference type="RefSeq" id="WP_311364944.1">
    <property type="nucleotide sequence ID" value="NZ_JAVRIC010000011.1"/>
</dbReference>
<evidence type="ECO:0000313" key="4">
    <source>
        <dbReference type="EMBL" id="MDT0497551.1"/>
    </source>
</evidence>
<dbReference type="PIRSF" id="PIRSF005902">
    <property type="entry name" value="DNase_TatD"/>
    <property type="match status" value="1"/>
</dbReference>